<dbReference type="EMBL" id="LVJN01000021">
    <property type="protein sequence ID" value="OSM00189.1"/>
    <property type="molecule type" value="Genomic_DNA"/>
</dbReference>
<organism evidence="2 3">
    <name type="scientific">Magnetofaba australis IT-1</name>
    <dbReference type="NCBI Taxonomy" id="1434232"/>
    <lineage>
        <taxon>Bacteria</taxon>
        <taxon>Pseudomonadati</taxon>
        <taxon>Pseudomonadota</taxon>
        <taxon>Magnetococcia</taxon>
        <taxon>Magnetococcales</taxon>
        <taxon>Magnetococcaceae</taxon>
        <taxon>Magnetofaba</taxon>
    </lineage>
</organism>
<name>A0A1Y2JZ90_9PROT</name>
<accession>A0A1Y2JZ90</accession>
<evidence type="ECO:0000313" key="3">
    <source>
        <dbReference type="Proteomes" id="UP000194003"/>
    </source>
</evidence>
<protein>
    <submittedName>
        <fullName evidence="2">Uncharacterized protein</fullName>
    </submittedName>
</protein>
<dbReference type="RefSeq" id="WP_085446632.1">
    <property type="nucleotide sequence ID" value="NZ_LVJN01000021.1"/>
</dbReference>
<dbReference type="Proteomes" id="UP000194003">
    <property type="component" value="Unassembled WGS sequence"/>
</dbReference>
<comment type="caution">
    <text evidence="2">The sequence shown here is derived from an EMBL/GenBank/DDBJ whole genome shotgun (WGS) entry which is preliminary data.</text>
</comment>
<evidence type="ECO:0000313" key="2">
    <source>
        <dbReference type="EMBL" id="OSM00189.1"/>
    </source>
</evidence>
<feature type="compositionally biased region" description="Basic and acidic residues" evidence="1">
    <location>
        <begin position="142"/>
        <end position="154"/>
    </location>
</feature>
<gene>
    <name evidence="2" type="ORF">MAIT1_00642</name>
</gene>
<evidence type="ECO:0000256" key="1">
    <source>
        <dbReference type="SAM" id="MobiDB-lite"/>
    </source>
</evidence>
<reference evidence="2 3" key="1">
    <citation type="journal article" date="2016" name="BMC Genomics">
        <title>Combined genomic and structural analyses of a cultured magnetotactic bacterium reveals its niche adaptation to a dynamic environment.</title>
        <authorList>
            <person name="Araujo A.C."/>
            <person name="Morillo V."/>
            <person name="Cypriano J."/>
            <person name="Teixeira L.C."/>
            <person name="Leao P."/>
            <person name="Lyra S."/>
            <person name="Almeida L.G."/>
            <person name="Bazylinski D.A."/>
            <person name="Vasconcellos A.T."/>
            <person name="Abreu F."/>
            <person name="Lins U."/>
        </authorList>
    </citation>
    <scope>NUCLEOTIDE SEQUENCE [LARGE SCALE GENOMIC DNA]</scope>
    <source>
        <strain evidence="2 3">IT-1</strain>
    </source>
</reference>
<dbReference type="OrthoDB" id="283036at2"/>
<keyword evidence="3" id="KW-1185">Reference proteome</keyword>
<dbReference type="AlphaFoldDB" id="A0A1Y2JZ90"/>
<sequence>MSPTGEFKSSARKAQQIVADAGGEVVGRTRLQKMGYILELAGVGEEFSFFYKHYGPYCEELAEGAETARELGFVSEEVHPTTWGGNYSIYTTEQPTPAEEVDPARLKLLKIMKDANAIVLELAATAALLAKQGEPDPWSETASRKPDKAQGRMEAAKKLYKELRQVDTPLALPAI</sequence>
<feature type="region of interest" description="Disordered" evidence="1">
    <location>
        <begin position="133"/>
        <end position="154"/>
    </location>
</feature>
<proteinExistence type="predicted"/>
<dbReference type="STRING" id="1434232.MAIT1_00642"/>